<accession>A0A9D4GKD7</accession>
<evidence type="ECO:0000313" key="2">
    <source>
        <dbReference type="EMBL" id="KAH3816705.1"/>
    </source>
</evidence>
<dbReference type="EMBL" id="JAIWYP010000005">
    <property type="protein sequence ID" value="KAH3816705.1"/>
    <property type="molecule type" value="Genomic_DNA"/>
</dbReference>
<proteinExistence type="predicted"/>
<feature type="transmembrane region" description="Helical" evidence="1">
    <location>
        <begin position="53"/>
        <end position="74"/>
    </location>
</feature>
<keyword evidence="1" id="KW-1133">Transmembrane helix</keyword>
<evidence type="ECO:0000313" key="3">
    <source>
        <dbReference type="Proteomes" id="UP000828390"/>
    </source>
</evidence>
<name>A0A9D4GKD7_DREPO</name>
<reference evidence="2" key="2">
    <citation type="submission" date="2020-11" db="EMBL/GenBank/DDBJ databases">
        <authorList>
            <person name="McCartney M.A."/>
            <person name="Auch B."/>
            <person name="Kono T."/>
            <person name="Mallez S."/>
            <person name="Becker A."/>
            <person name="Gohl D.M."/>
            <person name="Silverstein K.A.T."/>
            <person name="Koren S."/>
            <person name="Bechman K.B."/>
            <person name="Herman A."/>
            <person name="Abrahante J.E."/>
            <person name="Garbe J."/>
        </authorList>
    </citation>
    <scope>NUCLEOTIDE SEQUENCE</scope>
    <source>
        <strain evidence="2">Duluth1</strain>
        <tissue evidence="2">Whole animal</tissue>
    </source>
</reference>
<keyword evidence="1" id="KW-0812">Transmembrane</keyword>
<sequence length="86" mass="9779">MLPSWVKLSTSPSASLFNVMDVSLDALVLNLVLPSVDGEAQCIRFRTTGAKRYHVILILKGTWYLFAPMGRFFVFRGFRRGRGNHF</sequence>
<dbReference type="AlphaFoldDB" id="A0A9D4GKD7"/>
<protein>
    <submittedName>
        <fullName evidence="2">Uncharacterized protein</fullName>
    </submittedName>
</protein>
<keyword evidence="3" id="KW-1185">Reference proteome</keyword>
<dbReference type="Proteomes" id="UP000828390">
    <property type="component" value="Unassembled WGS sequence"/>
</dbReference>
<organism evidence="2 3">
    <name type="scientific">Dreissena polymorpha</name>
    <name type="common">Zebra mussel</name>
    <name type="synonym">Mytilus polymorpha</name>
    <dbReference type="NCBI Taxonomy" id="45954"/>
    <lineage>
        <taxon>Eukaryota</taxon>
        <taxon>Metazoa</taxon>
        <taxon>Spiralia</taxon>
        <taxon>Lophotrochozoa</taxon>
        <taxon>Mollusca</taxon>
        <taxon>Bivalvia</taxon>
        <taxon>Autobranchia</taxon>
        <taxon>Heteroconchia</taxon>
        <taxon>Euheterodonta</taxon>
        <taxon>Imparidentia</taxon>
        <taxon>Neoheterodontei</taxon>
        <taxon>Myida</taxon>
        <taxon>Dreissenoidea</taxon>
        <taxon>Dreissenidae</taxon>
        <taxon>Dreissena</taxon>
    </lineage>
</organism>
<keyword evidence="1" id="KW-0472">Membrane</keyword>
<gene>
    <name evidence="2" type="ORF">DPMN_118226</name>
</gene>
<evidence type="ECO:0000256" key="1">
    <source>
        <dbReference type="SAM" id="Phobius"/>
    </source>
</evidence>
<reference evidence="2" key="1">
    <citation type="journal article" date="2019" name="bioRxiv">
        <title>The Genome of the Zebra Mussel, Dreissena polymorpha: A Resource for Invasive Species Research.</title>
        <authorList>
            <person name="McCartney M.A."/>
            <person name="Auch B."/>
            <person name="Kono T."/>
            <person name="Mallez S."/>
            <person name="Zhang Y."/>
            <person name="Obille A."/>
            <person name="Becker A."/>
            <person name="Abrahante J.E."/>
            <person name="Garbe J."/>
            <person name="Badalamenti J.P."/>
            <person name="Herman A."/>
            <person name="Mangelson H."/>
            <person name="Liachko I."/>
            <person name="Sullivan S."/>
            <person name="Sone E.D."/>
            <person name="Koren S."/>
            <person name="Silverstein K.A.T."/>
            <person name="Beckman K.B."/>
            <person name="Gohl D.M."/>
        </authorList>
    </citation>
    <scope>NUCLEOTIDE SEQUENCE</scope>
    <source>
        <strain evidence="2">Duluth1</strain>
        <tissue evidence="2">Whole animal</tissue>
    </source>
</reference>
<comment type="caution">
    <text evidence="2">The sequence shown here is derived from an EMBL/GenBank/DDBJ whole genome shotgun (WGS) entry which is preliminary data.</text>
</comment>